<dbReference type="AlphaFoldDB" id="A0A2Z7D4R8"/>
<evidence type="ECO:0000313" key="3">
    <source>
        <dbReference type="Proteomes" id="UP000250235"/>
    </source>
</evidence>
<name>A0A2Z7D4R8_9LAMI</name>
<protein>
    <submittedName>
        <fullName evidence="2">FMN-linked oxidoreductases superfamily protein</fullName>
    </submittedName>
</protein>
<accession>A0A2Z7D4R8</accession>
<gene>
    <name evidence="2" type="ORF">F511_28983</name>
</gene>
<dbReference type="EMBL" id="KQ989517">
    <property type="protein sequence ID" value="KZV54612.1"/>
    <property type="molecule type" value="Genomic_DNA"/>
</dbReference>
<evidence type="ECO:0000313" key="2">
    <source>
        <dbReference type="EMBL" id="KZV54612.1"/>
    </source>
</evidence>
<keyword evidence="3" id="KW-1185">Reference proteome</keyword>
<reference evidence="2 3" key="1">
    <citation type="journal article" date="2015" name="Proc. Natl. Acad. Sci. U.S.A.">
        <title>The resurrection genome of Boea hygrometrica: A blueprint for survival of dehydration.</title>
        <authorList>
            <person name="Xiao L."/>
            <person name="Yang G."/>
            <person name="Zhang L."/>
            <person name="Yang X."/>
            <person name="Zhao S."/>
            <person name="Ji Z."/>
            <person name="Zhou Q."/>
            <person name="Hu M."/>
            <person name="Wang Y."/>
            <person name="Chen M."/>
            <person name="Xu Y."/>
            <person name="Jin H."/>
            <person name="Xiao X."/>
            <person name="Hu G."/>
            <person name="Bao F."/>
            <person name="Hu Y."/>
            <person name="Wan P."/>
            <person name="Li L."/>
            <person name="Deng X."/>
            <person name="Kuang T."/>
            <person name="Xiang C."/>
            <person name="Zhu J.K."/>
            <person name="Oliver M.J."/>
            <person name="He Y."/>
        </authorList>
    </citation>
    <scope>NUCLEOTIDE SEQUENCE [LARGE SCALE GENOMIC DNA]</scope>
    <source>
        <strain evidence="3">cv. XS01</strain>
    </source>
</reference>
<organism evidence="2 3">
    <name type="scientific">Dorcoceras hygrometricum</name>
    <dbReference type="NCBI Taxonomy" id="472368"/>
    <lineage>
        <taxon>Eukaryota</taxon>
        <taxon>Viridiplantae</taxon>
        <taxon>Streptophyta</taxon>
        <taxon>Embryophyta</taxon>
        <taxon>Tracheophyta</taxon>
        <taxon>Spermatophyta</taxon>
        <taxon>Magnoliopsida</taxon>
        <taxon>eudicotyledons</taxon>
        <taxon>Gunneridae</taxon>
        <taxon>Pentapetalae</taxon>
        <taxon>asterids</taxon>
        <taxon>lamiids</taxon>
        <taxon>Lamiales</taxon>
        <taxon>Gesneriaceae</taxon>
        <taxon>Didymocarpoideae</taxon>
        <taxon>Trichosporeae</taxon>
        <taxon>Loxocarpinae</taxon>
        <taxon>Dorcoceras</taxon>
    </lineage>
</organism>
<dbReference type="Proteomes" id="UP000250235">
    <property type="component" value="Unassembled WGS sequence"/>
</dbReference>
<dbReference type="OrthoDB" id="272303at2759"/>
<evidence type="ECO:0000256" key="1">
    <source>
        <dbReference type="SAM" id="MobiDB-lite"/>
    </source>
</evidence>
<sequence length="106" mass="11645">MLHSRIFSENKKCRSEEFTTCKEDRPLLVQFCTDDPDILPEAMTDGSSDIWNQRLKCVKGKGRTCAGCGTVTKVLEPTMAESFVEPSEGIGRGMSRTGRDGEAVGL</sequence>
<feature type="compositionally biased region" description="Basic and acidic residues" evidence="1">
    <location>
        <begin position="97"/>
        <end position="106"/>
    </location>
</feature>
<feature type="region of interest" description="Disordered" evidence="1">
    <location>
        <begin position="84"/>
        <end position="106"/>
    </location>
</feature>
<proteinExistence type="predicted"/>